<organism evidence="1 2">
    <name type="scientific">Aphis craccivora</name>
    <name type="common">Cowpea aphid</name>
    <dbReference type="NCBI Taxonomy" id="307492"/>
    <lineage>
        <taxon>Eukaryota</taxon>
        <taxon>Metazoa</taxon>
        <taxon>Ecdysozoa</taxon>
        <taxon>Arthropoda</taxon>
        <taxon>Hexapoda</taxon>
        <taxon>Insecta</taxon>
        <taxon>Pterygota</taxon>
        <taxon>Neoptera</taxon>
        <taxon>Paraneoptera</taxon>
        <taxon>Hemiptera</taxon>
        <taxon>Sternorrhyncha</taxon>
        <taxon>Aphidomorpha</taxon>
        <taxon>Aphidoidea</taxon>
        <taxon>Aphididae</taxon>
        <taxon>Aphidini</taxon>
        <taxon>Aphis</taxon>
        <taxon>Aphis</taxon>
    </lineage>
</organism>
<evidence type="ECO:0000313" key="1">
    <source>
        <dbReference type="EMBL" id="KAF0717042.1"/>
    </source>
</evidence>
<keyword evidence="1" id="KW-0695">RNA-directed DNA polymerase</keyword>
<sequence>MFIYDLLNNYIDCPDLLIIRLETHVYFMFLFIKKKICSDSFFPRALLLCNSICNEVDFYFMTRESFKTKALCLLSN</sequence>
<keyword evidence="1" id="KW-0548">Nucleotidyltransferase</keyword>
<gene>
    <name evidence="1" type="ORF">FWK35_00029639</name>
</gene>
<name>A0A6G0W0I2_APHCR</name>
<keyword evidence="1" id="KW-0808">Transferase</keyword>
<comment type="caution">
    <text evidence="1">The sequence shown here is derived from an EMBL/GenBank/DDBJ whole genome shotgun (WGS) entry which is preliminary data.</text>
</comment>
<proteinExistence type="predicted"/>
<keyword evidence="2" id="KW-1185">Reference proteome</keyword>
<dbReference type="Proteomes" id="UP000478052">
    <property type="component" value="Unassembled WGS sequence"/>
</dbReference>
<feature type="non-terminal residue" evidence="1">
    <location>
        <position position="76"/>
    </location>
</feature>
<accession>A0A6G0W0I2</accession>
<evidence type="ECO:0000313" key="2">
    <source>
        <dbReference type="Proteomes" id="UP000478052"/>
    </source>
</evidence>
<reference evidence="1 2" key="1">
    <citation type="submission" date="2019-08" db="EMBL/GenBank/DDBJ databases">
        <title>Whole genome of Aphis craccivora.</title>
        <authorList>
            <person name="Voronova N.V."/>
            <person name="Shulinski R.S."/>
            <person name="Bandarenka Y.V."/>
            <person name="Zhorov D.G."/>
            <person name="Warner D."/>
        </authorList>
    </citation>
    <scope>NUCLEOTIDE SEQUENCE [LARGE SCALE GENOMIC DNA]</scope>
    <source>
        <strain evidence="1">180601</strain>
        <tissue evidence="1">Whole Body</tissue>
    </source>
</reference>
<protein>
    <submittedName>
        <fullName evidence="1">Putative RNA-directed DNA polymerase</fullName>
    </submittedName>
</protein>
<dbReference type="GO" id="GO:0003964">
    <property type="term" value="F:RNA-directed DNA polymerase activity"/>
    <property type="evidence" value="ECO:0007669"/>
    <property type="project" value="UniProtKB-KW"/>
</dbReference>
<dbReference type="AlphaFoldDB" id="A0A6G0W0I2"/>
<dbReference type="EMBL" id="VUJU01009888">
    <property type="protein sequence ID" value="KAF0717042.1"/>
    <property type="molecule type" value="Genomic_DNA"/>
</dbReference>